<dbReference type="OrthoDB" id="7169664at2"/>
<evidence type="ECO:0000313" key="3">
    <source>
        <dbReference type="Proteomes" id="UP000056905"/>
    </source>
</evidence>
<gene>
    <name evidence="2" type="ORF">AQ619_10810</name>
</gene>
<evidence type="ECO:0000313" key="2">
    <source>
        <dbReference type="EMBL" id="ALL13785.1"/>
    </source>
</evidence>
<keyword evidence="3" id="KW-1185">Reference proteome</keyword>
<feature type="transmembrane region" description="Helical" evidence="1">
    <location>
        <begin position="17"/>
        <end position="38"/>
    </location>
</feature>
<dbReference type="Proteomes" id="UP000056905">
    <property type="component" value="Chromosome"/>
</dbReference>
<accession>A0A0P0P064</accession>
<reference evidence="2 3" key="1">
    <citation type="submission" date="2015-10" db="EMBL/GenBank/DDBJ databases">
        <title>Conservation of the essential genome among Caulobacter and Brevundimonas species.</title>
        <authorList>
            <person name="Scott D."/>
            <person name="Ely B."/>
        </authorList>
    </citation>
    <scope>NUCLEOTIDE SEQUENCE [LARGE SCALE GENOMIC DNA]</scope>
    <source>
        <strain evidence="2 3">CB4</strain>
    </source>
</reference>
<name>A0A0P0P064_9CAUL</name>
<dbReference type="STRING" id="69395.AQ619_10810"/>
<dbReference type="InterPro" id="IPR018666">
    <property type="entry name" value="DUF2125"/>
</dbReference>
<dbReference type="AlphaFoldDB" id="A0A0P0P064"/>
<proteinExistence type="predicted"/>
<evidence type="ECO:0008006" key="4">
    <source>
        <dbReference type="Google" id="ProtNLM"/>
    </source>
</evidence>
<protein>
    <recommendedName>
        <fullName evidence="4">DUF2125 domain-containing protein</fullName>
    </recommendedName>
</protein>
<keyword evidence="1" id="KW-0472">Membrane</keyword>
<evidence type="ECO:0000256" key="1">
    <source>
        <dbReference type="SAM" id="Phobius"/>
    </source>
</evidence>
<dbReference type="Pfam" id="PF09898">
    <property type="entry name" value="DUF2125"/>
    <property type="match status" value="1"/>
</dbReference>
<dbReference type="EMBL" id="CP013002">
    <property type="protein sequence ID" value="ALL13785.1"/>
    <property type="molecule type" value="Genomic_DNA"/>
</dbReference>
<sequence>MTHTDAAPPRKVRRRGLFAPFIITLVFAAAWCVGWFWLRTQAEQRMDVAAASLKSRGYDLSWSARTFSGFPFRLDVNLADARVAEPSGWALRLPELKAEAMIYGLDHWVATAPRGALLTRPDGGDVAIGGQALRASLAGLKAYPPRISVEGAGLVFSTAPEAAPFPLRSVETLQLHLRPGPDDQAAILFKADGARVNFTGLLGRIAQENTASMILDARLSKVSALRGGNWTDAVGKWSTSGGAITMENAKITAGEAEGTAKSGALTVDAAGRLQGKLEVVLNERVDPRTARTPEQILAAAAQALGREPIIEASLILQDGRTRLGSLDTGPSPRIF</sequence>
<keyword evidence="1" id="KW-1133">Transmembrane helix</keyword>
<keyword evidence="1" id="KW-0812">Transmembrane</keyword>
<organism evidence="2 3">
    <name type="scientific">Caulobacter henricii</name>
    <dbReference type="NCBI Taxonomy" id="69395"/>
    <lineage>
        <taxon>Bacteria</taxon>
        <taxon>Pseudomonadati</taxon>
        <taxon>Pseudomonadota</taxon>
        <taxon>Alphaproteobacteria</taxon>
        <taxon>Caulobacterales</taxon>
        <taxon>Caulobacteraceae</taxon>
        <taxon>Caulobacter</taxon>
    </lineage>
</organism>
<dbReference type="KEGG" id="chq:AQ619_10810"/>